<dbReference type="Pfam" id="PF00211">
    <property type="entry name" value="Guanylate_cyc"/>
    <property type="match status" value="1"/>
</dbReference>
<keyword evidence="2" id="KW-0067">ATP-binding</keyword>
<dbReference type="PANTHER" id="PTHR16305:SF28">
    <property type="entry name" value="GUANYLATE CYCLASE DOMAIN-CONTAINING PROTEIN"/>
    <property type="match status" value="1"/>
</dbReference>
<evidence type="ECO:0000256" key="2">
    <source>
        <dbReference type="ARBA" id="ARBA00022840"/>
    </source>
</evidence>
<dbReference type="Pfam" id="PF12773">
    <property type="entry name" value="DZR"/>
    <property type="match status" value="1"/>
</dbReference>
<dbReference type="GO" id="GO:0005524">
    <property type="term" value="F:ATP binding"/>
    <property type="evidence" value="ECO:0007669"/>
    <property type="project" value="UniProtKB-KW"/>
</dbReference>
<dbReference type="SMART" id="SM00044">
    <property type="entry name" value="CYCc"/>
    <property type="match status" value="1"/>
</dbReference>
<dbReference type="InterPro" id="IPR041664">
    <property type="entry name" value="AAA_16"/>
</dbReference>
<feature type="domain" description="Guanylate cyclase" evidence="3">
    <location>
        <begin position="79"/>
        <end position="205"/>
    </location>
</feature>
<dbReference type="SUPFAM" id="SSF48452">
    <property type="entry name" value="TPR-like"/>
    <property type="match status" value="1"/>
</dbReference>
<evidence type="ECO:0000313" key="4">
    <source>
        <dbReference type="EMBL" id="MBB6629335.1"/>
    </source>
</evidence>
<dbReference type="SUPFAM" id="SSF52540">
    <property type="entry name" value="P-loop containing nucleoside triphosphate hydrolases"/>
    <property type="match status" value="1"/>
</dbReference>
<comment type="caution">
    <text evidence="4">The sequence shown here is derived from an EMBL/GenBank/DDBJ whole genome shotgun (WGS) entry which is preliminary data.</text>
</comment>
<dbReference type="GO" id="GO:0004016">
    <property type="term" value="F:adenylate cyclase activity"/>
    <property type="evidence" value="ECO:0007669"/>
    <property type="project" value="UniProtKB-ARBA"/>
</dbReference>
<evidence type="ECO:0000259" key="3">
    <source>
        <dbReference type="PROSITE" id="PS50125"/>
    </source>
</evidence>
<organism evidence="4 5">
    <name type="scientific">Nocardioides luti</name>
    <dbReference type="NCBI Taxonomy" id="2761101"/>
    <lineage>
        <taxon>Bacteria</taxon>
        <taxon>Bacillati</taxon>
        <taxon>Actinomycetota</taxon>
        <taxon>Actinomycetes</taxon>
        <taxon>Propionibacteriales</taxon>
        <taxon>Nocardioidaceae</taxon>
        <taxon>Nocardioides</taxon>
    </lineage>
</organism>
<dbReference type="Proteomes" id="UP000523955">
    <property type="component" value="Unassembled WGS sequence"/>
</dbReference>
<name>A0A7X0RJK5_9ACTN</name>
<keyword evidence="1" id="KW-0547">Nucleotide-binding</keyword>
<dbReference type="Gene3D" id="1.25.40.10">
    <property type="entry name" value="Tetratricopeptide repeat domain"/>
    <property type="match status" value="1"/>
</dbReference>
<dbReference type="InterPro" id="IPR027417">
    <property type="entry name" value="P-loop_NTPase"/>
</dbReference>
<dbReference type="Pfam" id="PF13191">
    <property type="entry name" value="AAA_16"/>
    <property type="match status" value="1"/>
</dbReference>
<dbReference type="SUPFAM" id="SSF55073">
    <property type="entry name" value="Nucleotide cyclase"/>
    <property type="match status" value="1"/>
</dbReference>
<dbReference type="AlphaFoldDB" id="A0A7X0RJK5"/>
<reference evidence="4 5" key="1">
    <citation type="submission" date="2020-08" db="EMBL/GenBank/DDBJ databases">
        <authorList>
            <person name="Seo M.-J."/>
        </authorList>
    </citation>
    <scope>NUCLEOTIDE SEQUENCE [LARGE SCALE GENOMIC DNA]</scope>
    <source>
        <strain evidence="4 5">KIGAM211</strain>
    </source>
</reference>
<proteinExistence type="predicted"/>
<dbReference type="GO" id="GO:0035556">
    <property type="term" value="P:intracellular signal transduction"/>
    <property type="evidence" value="ECO:0007669"/>
    <property type="project" value="InterPro"/>
</dbReference>
<dbReference type="GO" id="GO:0005737">
    <property type="term" value="C:cytoplasm"/>
    <property type="evidence" value="ECO:0007669"/>
    <property type="project" value="TreeGrafter"/>
</dbReference>
<evidence type="ECO:0000256" key="1">
    <source>
        <dbReference type="ARBA" id="ARBA00022741"/>
    </source>
</evidence>
<accession>A0A7X0RJK5</accession>
<dbReference type="InterPro" id="IPR029787">
    <property type="entry name" value="Nucleotide_cyclase"/>
</dbReference>
<dbReference type="PANTHER" id="PTHR16305">
    <property type="entry name" value="TESTICULAR SOLUBLE ADENYLYL CYCLASE"/>
    <property type="match status" value="1"/>
</dbReference>
<sequence>MTTCATCGVSGQPDTARFCFSCGGGLQPAACTSCQAEIVPGARFCSSCGSPQDGAATAAPAAQAPSPLVQAVASRRITSVLFGDLVGFTSLSETRDQEDVRELLSSYFEECQQIISRYGGTVEKFIGDAVMAVWGVPTAHEDDAERSVRAGLELVNRIAALGGDVGVPDLAMRVGIVTGEVAVTIGASQQGMVAGDAVNTAARVQTAAAPGQVWVDETTRLLTSSAISYADAGSHAMKGKAEPMPLWSVRAVVAAVGGAQRADGLEAPIVGRNRELRLVKELFHGIEETRRPSLLLVDGEPGVGKSRLGWEFEKYVDGLTDAVRWHSGRCLSYGEGVAFFALAEAIRTRLQRLAATGDEAEPVDDPARLLAAGLERYVPDLQERTWLSPRLGALLGVGGVGSFPREDLFSAWTTFLHRVSEDDVPVVLVIDDAQHADDGLLMFLEYLLAVGTFPCFVLLFTRPGLLEEHPTLATNRRASVLHLESLSERDMAALLDGLVVGLPESVRASLVERAEGIPLFAVETVRSLIDRDLVVPRGGQYVLAAPEALDLDAIGAPASLQALITARLDTLPPEQRRVLDQASVIGNSFTVEAIATLCPDVPDLDDALAGLARVQLLRRESNRFSSEVGQYQFVQTAVRQVAYGTLARRDRKASHLAVVRLLEADGDDSGELAPIVAQHYLEALDAVADAPDRAELAAAAVGHLRRAAARTAALGAPAEAAGHLSTAFERCDDPGLRARIEGELAEQLSKSGDLPRAIEHGERARDELHRMGETDLEARAVATLGTATVNLGEYERGFNLVAAFHREVELRIGPAEELLLLRAMIVAQIRMGGDIRNLAEDSARLAEKLGAPVEIANSYVSLALHYMTQGPHGLGRMLLESAADITRDTHDSLILSRALTNLNADWTQDDALKAAGYGRQAVEAARVTGDSYWLSATTLNLVLSLTVMGEWDEVLTLTEGVSTLDLVMTDLVRVRVLRARGEPWTYAPDVDLDSADDDPTFVASMALAGALIEDRAGARPDLVRVVAAVRGLYETVGLFDDFSLIWHLVSELAWELGVRPALEALLAVVESDRRNKPPLGLESQMHRVRGLLAAEDGEPAELVEGHLRAAIEGCEAWHARPALARCCADLGVWLSGQGRPEEAAVQLTRARGLFAELGAVAWAAELDAQLAGARV</sequence>
<dbReference type="GO" id="GO:0009190">
    <property type="term" value="P:cyclic nucleotide biosynthetic process"/>
    <property type="evidence" value="ECO:0007669"/>
    <property type="project" value="InterPro"/>
</dbReference>
<dbReference type="PROSITE" id="PS50125">
    <property type="entry name" value="GUANYLATE_CYCLASE_2"/>
    <property type="match status" value="1"/>
</dbReference>
<evidence type="ECO:0000313" key="5">
    <source>
        <dbReference type="Proteomes" id="UP000523955"/>
    </source>
</evidence>
<dbReference type="Gene3D" id="3.30.70.1230">
    <property type="entry name" value="Nucleotide cyclase"/>
    <property type="match status" value="1"/>
</dbReference>
<gene>
    <name evidence="4" type="ORF">H5V45_18555</name>
</gene>
<protein>
    <submittedName>
        <fullName evidence="4">AAA family ATPase</fullName>
    </submittedName>
</protein>
<dbReference type="EMBL" id="JACKXE010000001">
    <property type="protein sequence ID" value="MBB6629335.1"/>
    <property type="molecule type" value="Genomic_DNA"/>
</dbReference>
<dbReference type="InterPro" id="IPR001054">
    <property type="entry name" value="A/G_cyclase"/>
</dbReference>
<dbReference type="RefSeq" id="WP_185254300.1">
    <property type="nucleotide sequence ID" value="NZ_JACKXE010000001.1"/>
</dbReference>
<keyword evidence="5" id="KW-1185">Reference proteome</keyword>
<dbReference type="InterPro" id="IPR025874">
    <property type="entry name" value="DZR"/>
</dbReference>
<dbReference type="CDD" id="cd07302">
    <property type="entry name" value="CHD"/>
    <property type="match status" value="1"/>
</dbReference>
<dbReference type="InterPro" id="IPR011990">
    <property type="entry name" value="TPR-like_helical_dom_sf"/>
</dbReference>